<dbReference type="InterPro" id="IPR025101">
    <property type="entry name" value="DUF4012"/>
</dbReference>
<keyword evidence="3" id="KW-0378">Hydrolase</keyword>
<dbReference type="KEGG" id="fri:FraEuI1c_5797"/>
<dbReference type="GO" id="GO:0016787">
    <property type="term" value="F:hydrolase activity"/>
    <property type="evidence" value="ECO:0007669"/>
    <property type="project" value="UniProtKB-KW"/>
</dbReference>
<dbReference type="eggNOG" id="COG2976">
    <property type="taxonomic scope" value="Bacteria"/>
</dbReference>
<dbReference type="Pfam" id="PF13196">
    <property type="entry name" value="DUF4012"/>
    <property type="match status" value="1"/>
</dbReference>
<feature type="region of interest" description="Disordered" evidence="1">
    <location>
        <begin position="1"/>
        <end position="115"/>
    </location>
</feature>
<dbReference type="RefSeq" id="WP_013426899.1">
    <property type="nucleotide sequence ID" value="NC_014666.1"/>
</dbReference>
<keyword evidence="2" id="KW-0472">Membrane</keyword>
<keyword evidence="2" id="KW-1133">Transmembrane helix</keyword>
<dbReference type="STRING" id="298654.FraEuI1c_5797"/>
<evidence type="ECO:0000256" key="1">
    <source>
        <dbReference type="SAM" id="MobiDB-lite"/>
    </source>
</evidence>
<sequence>MTTDRAGDRAGVTSAQADPDGPPSLGADDPPEVGGETGRAQVPAQRSPGKAPRPPVGDAATPVDVAEAETVMSAVPGEGPSAGVAPAEPREAEPLVAEPQAAGSAPEGRPPGGPWRRALAAGARAGAWPGRAVLWPRRRGRALLVAACVAVPVLAVIGWVGVRGLLAYRELSATRSDLSRLEQRLLDGDIPPPAELAAEVSRIDSRTHAARGLTGDPVWSAAGHLPVVGCPMRAAHALVVAVDGMAAAGLPPMVQAADALNPASLRSGMSIDLPALARSKVPVDRSAAAAQQFRAALGDVPGCGWTGRTLGLTPARDTAVAQARRLTGAFAGLKLAIQLAPPMLGGQGEVRRYLLIVQNPAESRANGGIIGGFGLLTAQNGKLSLDNIAGNGALPQLMANSPLRTDPMLQADLTARYGPYEPTRTWANANLTPDYPTAGRFYSGQYQAGTGVSVDGTISIDPTALSYLLGATKPAVMPDGRVITAGNLVKLVESDAYSLINGEGPRDQFFADVGKAVYHAVTAGGGNTAGLLEALGRSVSEGRLLVSSNHADEEKVLATTSLGGALPTGPGPFLAVLTQNSAASKLDYWTRRTVDYRWQPRPDGSGIATITVQVLNAAPDGLPDYVRYRLDLGGPGGNPDGQNKVWLSVYTGVGSQLLAASLDGRPTTLDRDTEDGHPIASTFLSLDRGKPRTLVLQVWEPAGGPVLTVRQQPLVKPEQFTVEGLAVRRPWSLTASN</sequence>
<reference evidence="3 4" key="1">
    <citation type="submission" date="2010-10" db="EMBL/GenBank/DDBJ databases">
        <title>Complete sequence of Frankia sp. EuI1c.</title>
        <authorList>
            <consortium name="US DOE Joint Genome Institute"/>
            <person name="Lucas S."/>
            <person name="Copeland A."/>
            <person name="Lapidus A."/>
            <person name="Cheng J.-F."/>
            <person name="Bruce D."/>
            <person name="Goodwin L."/>
            <person name="Pitluck S."/>
            <person name="Chertkov O."/>
            <person name="Detter J.C."/>
            <person name="Han C."/>
            <person name="Tapia R."/>
            <person name="Land M."/>
            <person name="Hauser L."/>
            <person name="Jeffries C."/>
            <person name="Kyrpides N."/>
            <person name="Ivanova N."/>
            <person name="Mikhailova N."/>
            <person name="Beauchemin N."/>
            <person name="Sen A."/>
            <person name="Sur S.A."/>
            <person name="Gtari M."/>
            <person name="Wall L."/>
            <person name="Tisa L."/>
            <person name="Woyke T."/>
        </authorList>
    </citation>
    <scope>NUCLEOTIDE SEQUENCE [LARGE SCALE GENOMIC DNA]</scope>
    <source>
        <strain evidence="4">DSM 45817 / CECT 9037 / EuI1c</strain>
    </source>
</reference>
<keyword evidence="2" id="KW-0812">Transmembrane</keyword>
<dbReference type="HOGENOM" id="CLU_020572_1_0_11"/>
<proteinExistence type="predicted"/>
<dbReference type="InParanoid" id="E3IX09"/>
<dbReference type="EMBL" id="CP002299">
    <property type="protein sequence ID" value="ADP83781.1"/>
    <property type="molecule type" value="Genomic_DNA"/>
</dbReference>
<accession>E3IX09</accession>
<dbReference type="AlphaFoldDB" id="E3IX09"/>
<feature type="transmembrane region" description="Helical" evidence="2">
    <location>
        <begin position="142"/>
        <end position="162"/>
    </location>
</feature>
<evidence type="ECO:0000313" key="4">
    <source>
        <dbReference type="Proteomes" id="UP000002484"/>
    </source>
</evidence>
<evidence type="ECO:0000313" key="3">
    <source>
        <dbReference type="EMBL" id="ADP83781.1"/>
    </source>
</evidence>
<dbReference type="Proteomes" id="UP000002484">
    <property type="component" value="Chromosome"/>
</dbReference>
<gene>
    <name evidence="3" type="ordered locus">FraEuI1c_5797</name>
</gene>
<keyword evidence="4" id="KW-1185">Reference proteome</keyword>
<name>E3IX09_PSEI1</name>
<organism evidence="3 4">
    <name type="scientific">Pseudofrankia inefficax (strain DSM 45817 / CECT 9037 / DDB 130130 / EuI1c)</name>
    <name type="common">Frankia inefficax</name>
    <dbReference type="NCBI Taxonomy" id="298654"/>
    <lineage>
        <taxon>Bacteria</taxon>
        <taxon>Bacillati</taxon>
        <taxon>Actinomycetota</taxon>
        <taxon>Actinomycetes</taxon>
        <taxon>Frankiales</taxon>
        <taxon>Frankiaceae</taxon>
        <taxon>Pseudofrankia</taxon>
    </lineage>
</organism>
<protein>
    <submittedName>
        <fullName evidence="3">Beta-glucan endohydrolase</fullName>
    </submittedName>
</protein>
<evidence type="ECO:0000256" key="2">
    <source>
        <dbReference type="SAM" id="Phobius"/>
    </source>
</evidence>